<keyword evidence="2" id="KW-1185">Reference proteome</keyword>
<comment type="caution">
    <text evidence="1">The sequence shown here is derived from an EMBL/GenBank/DDBJ whole genome shotgun (WGS) entry which is preliminary data.</text>
</comment>
<proteinExistence type="predicted"/>
<evidence type="ECO:0000313" key="2">
    <source>
        <dbReference type="Proteomes" id="UP001165079"/>
    </source>
</evidence>
<accession>A0A9W6SSD5</accession>
<dbReference type="AlphaFoldDB" id="A0A9W6SSD5"/>
<organism evidence="1 2">
    <name type="scientific">Actinorhabdospora filicis</name>
    <dbReference type="NCBI Taxonomy" id="1785913"/>
    <lineage>
        <taxon>Bacteria</taxon>
        <taxon>Bacillati</taxon>
        <taxon>Actinomycetota</taxon>
        <taxon>Actinomycetes</taxon>
        <taxon>Micromonosporales</taxon>
        <taxon>Micromonosporaceae</taxon>
        <taxon>Actinorhabdospora</taxon>
    </lineage>
</organism>
<reference evidence="1" key="1">
    <citation type="submission" date="2023-03" db="EMBL/GenBank/DDBJ databases">
        <title>Actinorhabdospora filicis NBRC 111898.</title>
        <authorList>
            <person name="Ichikawa N."/>
            <person name="Sato H."/>
            <person name="Tonouchi N."/>
        </authorList>
    </citation>
    <scope>NUCLEOTIDE SEQUENCE</scope>
    <source>
        <strain evidence="1">NBRC 111898</strain>
    </source>
</reference>
<evidence type="ECO:0008006" key="3">
    <source>
        <dbReference type="Google" id="ProtNLM"/>
    </source>
</evidence>
<protein>
    <recommendedName>
        <fullName evidence="3">Aminoglycoside phosphotransferase domain-containing protein</fullName>
    </recommendedName>
</protein>
<gene>
    <name evidence="1" type="ORF">Afil01_57640</name>
</gene>
<evidence type="ECO:0000313" key="1">
    <source>
        <dbReference type="EMBL" id="GLZ80957.1"/>
    </source>
</evidence>
<name>A0A9W6SSD5_9ACTN</name>
<dbReference type="RefSeq" id="WP_285666253.1">
    <property type="nucleotide sequence ID" value="NZ_BSTX01000004.1"/>
</dbReference>
<dbReference type="Proteomes" id="UP001165079">
    <property type="component" value="Unassembled WGS sequence"/>
</dbReference>
<sequence>MTVNGAAFNDAARRAQYVNEVLSLLFPAPWRRDDTAAHGPGTVRMIAVPNIRRPRLLVPADEPRVAAAALARYARPQARMARLKRDAAVLALRTGASRLLLRDRVAVTGPDPETDSIVAYLSGVLDTPVRIGIDIGPARANRKPVVQLLTRLGQTIGFAKIGVNDLTQRLVADETDALERLAKAELTAVTVPAVRHAGIWREHNVLVQQALPIWADRVPVHPGRLAAAMREIAHVDGTTEAPLGASGYAARLRERLAALDDTPDARELRAAALALLDASGDDVLGFGAWHGDWAPWNMAVLAQTLLVWDWERFTLDVPLGFDAVHYRLQHDIVVAHRDPSAVVDHCIAHAGDLVAPFTQATPRRAGLTALLYLIDLATRYLTDRQAEAGAALGALGTWLLPVLVRRVSAFASSPEGNQQC</sequence>
<dbReference type="EMBL" id="BSTX01000004">
    <property type="protein sequence ID" value="GLZ80957.1"/>
    <property type="molecule type" value="Genomic_DNA"/>
</dbReference>